<evidence type="ECO:0000256" key="1">
    <source>
        <dbReference type="ARBA" id="ARBA00022737"/>
    </source>
</evidence>
<dbReference type="FunFam" id="1.50.40.10:FF:000202">
    <property type="entry name" value="AT11877p"/>
    <property type="match status" value="1"/>
</dbReference>
<dbReference type="Proteomes" id="UP000709295">
    <property type="component" value="Unassembled WGS sequence"/>
</dbReference>
<keyword evidence="2 3" id="KW-0812">Transmembrane</keyword>
<keyword evidence="1" id="KW-0677">Repeat</keyword>
<keyword evidence="6" id="KW-1185">Reference proteome</keyword>
<evidence type="ECO:0000256" key="4">
    <source>
        <dbReference type="SAM" id="Phobius"/>
    </source>
</evidence>
<keyword evidence="4" id="KW-1133">Transmembrane helix</keyword>
<dbReference type="Pfam" id="PF00153">
    <property type="entry name" value="Mito_carr"/>
    <property type="match status" value="3"/>
</dbReference>
<comment type="caution">
    <text evidence="5">The sequence shown here is derived from an EMBL/GenBank/DDBJ whole genome shotgun (WGS) entry which is preliminary data.</text>
</comment>
<accession>A0A8J5IYJ2</accession>
<feature type="transmembrane region" description="Helical" evidence="4">
    <location>
        <begin position="218"/>
        <end position="242"/>
    </location>
</feature>
<evidence type="ECO:0000256" key="2">
    <source>
        <dbReference type="PROSITE-ProRule" id="PRU00282"/>
    </source>
</evidence>
<feature type="transmembrane region" description="Helical" evidence="4">
    <location>
        <begin position="175"/>
        <end position="197"/>
    </location>
</feature>
<dbReference type="AlphaFoldDB" id="A0A8J5IYJ2"/>
<comment type="similarity">
    <text evidence="3">Belongs to the mitochondrial carrier (TC 2.A.29) family.</text>
</comment>
<organism evidence="5 6">
    <name type="scientific">Phytophthora aleatoria</name>
    <dbReference type="NCBI Taxonomy" id="2496075"/>
    <lineage>
        <taxon>Eukaryota</taxon>
        <taxon>Sar</taxon>
        <taxon>Stramenopiles</taxon>
        <taxon>Oomycota</taxon>
        <taxon>Peronosporomycetes</taxon>
        <taxon>Peronosporales</taxon>
        <taxon>Peronosporaceae</taxon>
        <taxon>Phytophthora</taxon>
    </lineage>
</organism>
<evidence type="ECO:0000256" key="3">
    <source>
        <dbReference type="RuleBase" id="RU000488"/>
    </source>
</evidence>
<evidence type="ECO:0000313" key="5">
    <source>
        <dbReference type="EMBL" id="KAG6965279.1"/>
    </source>
</evidence>
<dbReference type="PANTHER" id="PTHR24089">
    <property type="entry name" value="SOLUTE CARRIER FAMILY 25"/>
    <property type="match status" value="1"/>
</dbReference>
<dbReference type="InterPro" id="IPR018108">
    <property type="entry name" value="MCP_transmembrane"/>
</dbReference>
<gene>
    <name evidence="5" type="ORF">JG688_00007280</name>
</gene>
<dbReference type="PROSITE" id="PS50920">
    <property type="entry name" value="SOLCAR"/>
    <property type="match status" value="3"/>
</dbReference>
<evidence type="ECO:0008006" key="7">
    <source>
        <dbReference type="Google" id="ProtNLM"/>
    </source>
</evidence>
<feature type="transmembrane region" description="Helical" evidence="4">
    <location>
        <begin position="114"/>
        <end position="138"/>
    </location>
</feature>
<dbReference type="GO" id="GO:0016020">
    <property type="term" value="C:membrane"/>
    <property type="evidence" value="ECO:0007669"/>
    <property type="project" value="UniProtKB-UniRule"/>
</dbReference>
<proteinExistence type="inferred from homology"/>
<evidence type="ECO:0000313" key="6">
    <source>
        <dbReference type="Proteomes" id="UP000709295"/>
    </source>
</evidence>
<sequence length="339" mass="36814">MAGDSEDKRGASTTEAAFAGAVSGAVTRLVAAPLDLLKIRFQVQPAPIANGHVEAKYAGLLQAVRSIYAEEGLRSFWRGNLAASGLWVGYSALQFASYRELNRRWERSENSDTLGVPAVVITAASGAVAGVTATVVTYPLDLFRTAFASQGMPKRFPTMHSLVLHTWATQGVRGIYSGLGATVFQIAPYIGLSFGIYSTLSEMSVKNRSKQEESETGAWLPLVTALSYVGNGAVAGLVSKLAVYPLDTVKKLMQMRHVPRCATYGVIPMYSSSWSCFLDVLRREGVRGLYKGTVPSLLKSVVAASTTFATYELTLEVLQHVSNREDREEWSELKNLDKE</sequence>
<keyword evidence="2 4" id="KW-0472">Membrane</keyword>
<reference evidence="5" key="1">
    <citation type="submission" date="2021-01" db="EMBL/GenBank/DDBJ databases">
        <title>Phytophthora aleatoria, a newly-described species from Pinus radiata is distinct from Phytophthora cactorum isolates based on comparative genomics.</title>
        <authorList>
            <person name="Mcdougal R."/>
            <person name="Panda P."/>
            <person name="Williams N."/>
            <person name="Studholme D.J."/>
        </authorList>
    </citation>
    <scope>NUCLEOTIDE SEQUENCE</scope>
    <source>
        <strain evidence="5">NZFS 4037</strain>
    </source>
</reference>
<feature type="repeat" description="Solcar" evidence="2">
    <location>
        <begin position="11"/>
        <end position="104"/>
    </location>
</feature>
<protein>
    <recommendedName>
        <fullName evidence="7">Mitochondrial Carrier (MC) Family</fullName>
    </recommendedName>
</protein>
<dbReference type="EMBL" id="JAENGY010000345">
    <property type="protein sequence ID" value="KAG6965279.1"/>
    <property type="molecule type" value="Genomic_DNA"/>
</dbReference>
<name>A0A8J5IYJ2_9STRA</name>
<keyword evidence="3" id="KW-0813">Transport</keyword>
<feature type="repeat" description="Solcar" evidence="2">
    <location>
        <begin position="223"/>
        <end position="317"/>
    </location>
</feature>
<feature type="repeat" description="Solcar" evidence="2">
    <location>
        <begin position="117"/>
        <end position="203"/>
    </location>
</feature>